<dbReference type="InterPro" id="IPR023779">
    <property type="entry name" value="Chromodomain_CS"/>
</dbReference>
<evidence type="ECO:0000259" key="4">
    <source>
        <dbReference type="PROSITE" id="PS50013"/>
    </source>
</evidence>
<dbReference type="AlphaFoldDB" id="A0A2G9PU27"/>
<keyword evidence="6" id="KW-1185">Reference proteome</keyword>
<keyword evidence="2" id="KW-0539">Nucleus</keyword>
<dbReference type="Gene3D" id="2.40.50.40">
    <property type="match status" value="1"/>
</dbReference>
<dbReference type="Pfam" id="PF00385">
    <property type="entry name" value="Chromo"/>
    <property type="match status" value="1"/>
</dbReference>
<dbReference type="PROSITE" id="PS00598">
    <property type="entry name" value="CHROMO_1"/>
    <property type="match status" value="1"/>
</dbReference>
<dbReference type="Proteomes" id="UP000228934">
    <property type="component" value="Unassembled WGS sequence"/>
</dbReference>
<dbReference type="CDD" id="cd18634">
    <property type="entry name" value="CD_CDY"/>
    <property type="match status" value="1"/>
</dbReference>
<evidence type="ECO:0000256" key="1">
    <source>
        <dbReference type="ARBA" id="ARBA00004123"/>
    </source>
</evidence>
<evidence type="ECO:0000256" key="3">
    <source>
        <dbReference type="SAM" id="MobiDB-lite"/>
    </source>
</evidence>
<organism evidence="5 6">
    <name type="scientific">Aquarana catesbeiana</name>
    <name type="common">American bullfrog</name>
    <name type="synonym">Rana catesbeiana</name>
    <dbReference type="NCBI Taxonomy" id="8400"/>
    <lineage>
        <taxon>Eukaryota</taxon>
        <taxon>Metazoa</taxon>
        <taxon>Chordata</taxon>
        <taxon>Craniata</taxon>
        <taxon>Vertebrata</taxon>
        <taxon>Euteleostomi</taxon>
        <taxon>Amphibia</taxon>
        <taxon>Batrachia</taxon>
        <taxon>Anura</taxon>
        <taxon>Neobatrachia</taxon>
        <taxon>Ranoidea</taxon>
        <taxon>Ranidae</taxon>
        <taxon>Aquarana</taxon>
    </lineage>
</organism>
<dbReference type="GO" id="GO:0003714">
    <property type="term" value="F:transcription corepressor activity"/>
    <property type="evidence" value="ECO:0007669"/>
    <property type="project" value="TreeGrafter"/>
</dbReference>
<proteinExistence type="predicted"/>
<accession>A0A2G9PU27</accession>
<name>A0A2G9PU27_AQUCT</name>
<dbReference type="InterPro" id="IPR000953">
    <property type="entry name" value="Chromo/chromo_shadow_dom"/>
</dbReference>
<evidence type="ECO:0000256" key="2">
    <source>
        <dbReference type="ARBA" id="ARBA00023242"/>
    </source>
</evidence>
<dbReference type="PANTHER" id="PTHR43684:SF2">
    <property type="entry name" value="CHROMODOMAIN Y-LIKE PROTEIN 2"/>
    <property type="match status" value="1"/>
</dbReference>
<evidence type="ECO:0000313" key="5">
    <source>
        <dbReference type="EMBL" id="PIO06844.1"/>
    </source>
</evidence>
<dbReference type="PANTHER" id="PTHR43684">
    <property type="match status" value="1"/>
</dbReference>
<dbReference type="InterPro" id="IPR016197">
    <property type="entry name" value="Chromo-like_dom_sf"/>
</dbReference>
<feature type="region of interest" description="Disordered" evidence="3">
    <location>
        <begin position="147"/>
        <end position="215"/>
    </location>
</feature>
<reference evidence="6" key="1">
    <citation type="journal article" date="2017" name="Nat. Commun.">
        <title>The North American bullfrog draft genome provides insight into hormonal regulation of long noncoding RNA.</title>
        <authorList>
            <person name="Hammond S.A."/>
            <person name="Warren R.L."/>
            <person name="Vandervalk B.P."/>
            <person name="Kucuk E."/>
            <person name="Khan H."/>
            <person name="Gibb E.A."/>
            <person name="Pandoh P."/>
            <person name="Kirk H."/>
            <person name="Zhao Y."/>
            <person name="Jones M."/>
            <person name="Mungall A.J."/>
            <person name="Coope R."/>
            <person name="Pleasance S."/>
            <person name="Moore R.A."/>
            <person name="Holt R.A."/>
            <person name="Round J.M."/>
            <person name="Ohora S."/>
            <person name="Walle B.V."/>
            <person name="Veldhoen N."/>
            <person name="Helbing C.C."/>
            <person name="Birol I."/>
        </authorList>
    </citation>
    <scope>NUCLEOTIDE SEQUENCE [LARGE SCALE GENOMIC DNA]</scope>
</reference>
<dbReference type="InterPro" id="IPR051053">
    <property type="entry name" value="ECH/Chromodomain_protein"/>
</dbReference>
<feature type="compositionally biased region" description="Basic and acidic residues" evidence="3">
    <location>
        <begin position="157"/>
        <end position="180"/>
    </location>
</feature>
<dbReference type="OrthoDB" id="6357915at2759"/>
<gene>
    <name evidence="5" type="ORF">AB205_0077390</name>
</gene>
<feature type="domain" description="Chromo" evidence="4">
    <location>
        <begin position="9"/>
        <end position="69"/>
    </location>
</feature>
<dbReference type="SMART" id="SM00298">
    <property type="entry name" value="CHROMO"/>
    <property type="match status" value="1"/>
</dbReference>
<dbReference type="PROSITE" id="PS50013">
    <property type="entry name" value="CHROMO_2"/>
    <property type="match status" value="1"/>
</dbReference>
<comment type="subcellular location">
    <subcellularLocation>
        <location evidence="1">Nucleus</location>
    </subcellularLocation>
</comment>
<dbReference type="SUPFAM" id="SSF54160">
    <property type="entry name" value="Chromo domain-like"/>
    <property type="match status" value="1"/>
</dbReference>
<dbReference type="EMBL" id="KV922453">
    <property type="protein sequence ID" value="PIO06844.1"/>
    <property type="molecule type" value="Genomic_DNA"/>
</dbReference>
<sequence>NIVVEGWVTQVERIVDKRKSKKGKWEYLIRWKGYGSSEDTWEPDHHLLHCEEFIDEFNGLHLGRDRRAKAGKQAVASKLLRGSSVDKIAHRSTFSGKGRGAAQKRRRIHALQKQKKVCTAKYNPGDRSTKTLTYRTTPSGLQIMPLIKPLENGDPNTHTEDKHFENGSEQGKNDLEDDKGTQGLQSGLEDCDSPIVNGLGESLTNGELTPPSPVKRKLDLDKDYVFDKRLRYSIRQNESNCRFRDIVVRKEDGFTHILLSSQTSDNNALTPDVRTTRIFLS</sequence>
<protein>
    <recommendedName>
        <fullName evidence="4">Chromo domain-containing protein</fullName>
    </recommendedName>
</protein>
<dbReference type="InterPro" id="IPR023780">
    <property type="entry name" value="Chromo_domain"/>
</dbReference>
<evidence type="ECO:0000313" key="6">
    <source>
        <dbReference type="Proteomes" id="UP000228934"/>
    </source>
</evidence>
<feature type="non-terminal residue" evidence="5">
    <location>
        <position position="1"/>
    </location>
</feature>
<dbReference type="GO" id="GO:0005634">
    <property type="term" value="C:nucleus"/>
    <property type="evidence" value="ECO:0007669"/>
    <property type="project" value="UniProtKB-SubCell"/>
</dbReference>